<sequence length="336" mass="35335">MPTTEPLRIGVLGAARIAPRALVAPAHETGARLVAVAARDRSRAEAFAAEHGFERVVGSYEEVLADPEVELVYVPLANGLHGPWNLRAVRAGKHVLSEKPFASDAVEAEEVVAAARGAGVRVVEGFHYAHHPLVRRVLELVGSGEIGALRHVEAHVDIPAPADDDPRWSLELAGGAFMDLGCYALHVVRLLAAAAGGAPRVVAATARERDGHPGVDERLAVDLELPGGATALASCDMAAAGVRMSLRVEGTAGELSAPDFVLPHGDDRLVVRSAREERVERLGTRSTFTYQLEAVAAHVRDGAPIVTDADDAVAQARLVDACYAAAGLPPRPRTAL</sequence>
<proteinExistence type="inferred from homology"/>
<dbReference type="InterPro" id="IPR036291">
    <property type="entry name" value="NAD(P)-bd_dom_sf"/>
</dbReference>
<dbReference type="GO" id="GO:0000166">
    <property type="term" value="F:nucleotide binding"/>
    <property type="evidence" value="ECO:0007669"/>
    <property type="project" value="InterPro"/>
</dbReference>
<dbReference type="InterPro" id="IPR000683">
    <property type="entry name" value="Gfo/Idh/MocA-like_OxRdtase_N"/>
</dbReference>
<accession>A0A3A3Z163</accession>
<comment type="caution">
    <text evidence="5">The sequence shown here is derived from an EMBL/GenBank/DDBJ whole genome shotgun (WGS) entry which is preliminary data.</text>
</comment>
<dbReference type="SUPFAM" id="SSF51735">
    <property type="entry name" value="NAD(P)-binding Rossmann-fold domains"/>
    <property type="match status" value="1"/>
</dbReference>
<name>A0A3A3Z163_9ACTN</name>
<evidence type="ECO:0000313" key="6">
    <source>
        <dbReference type="Proteomes" id="UP000265614"/>
    </source>
</evidence>
<dbReference type="AlphaFoldDB" id="A0A3A3Z163"/>
<dbReference type="Pfam" id="PF01408">
    <property type="entry name" value="GFO_IDH_MocA"/>
    <property type="match status" value="1"/>
</dbReference>
<evidence type="ECO:0000256" key="2">
    <source>
        <dbReference type="ARBA" id="ARBA00023002"/>
    </source>
</evidence>
<dbReference type="RefSeq" id="WP_119948916.1">
    <property type="nucleotide sequence ID" value="NZ_QZEZ01000001.1"/>
</dbReference>
<dbReference type="EMBL" id="QZEZ01000001">
    <property type="protein sequence ID" value="RJK97989.1"/>
    <property type="molecule type" value="Genomic_DNA"/>
</dbReference>
<dbReference type="Pfam" id="PF22725">
    <property type="entry name" value="GFO_IDH_MocA_C3"/>
    <property type="match status" value="1"/>
</dbReference>
<evidence type="ECO:0000259" key="4">
    <source>
        <dbReference type="Pfam" id="PF22725"/>
    </source>
</evidence>
<dbReference type="PANTHER" id="PTHR22604">
    <property type="entry name" value="OXIDOREDUCTASES"/>
    <property type="match status" value="1"/>
</dbReference>
<feature type="domain" description="Gfo/Idh/MocA-like oxidoreductase N-terminal" evidence="3">
    <location>
        <begin position="7"/>
        <end position="126"/>
    </location>
</feature>
<evidence type="ECO:0000259" key="3">
    <source>
        <dbReference type="Pfam" id="PF01408"/>
    </source>
</evidence>
<dbReference type="OrthoDB" id="179913at2"/>
<comment type="similarity">
    <text evidence="1">Belongs to the Gfo/Idh/MocA family.</text>
</comment>
<evidence type="ECO:0000256" key="1">
    <source>
        <dbReference type="ARBA" id="ARBA00010928"/>
    </source>
</evidence>
<organism evidence="5 6">
    <name type="scientific">Vallicoccus soli</name>
    <dbReference type="NCBI Taxonomy" id="2339232"/>
    <lineage>
        <taxon>Bacteria</taxon>
        <taxon>Bacillati</taxon>
        <taxon>Actinomycetota</taxon>
        <taxon>Actinomycetes</taxon>
        <taxon>Motilibacterales</taxon>
        <taxon>Vallicoccaceae</taxon>
        <taxon>Vallicoccus</taxon>
    </lineage>
</organism>
<dbReference type="Gene3D" id="3.40.50.720">
    <property type="entry name" value="NAD(P)-binding Rossmann-like Domain"/>
    <property type="match status" value="1"/>
</dbReference>
<dbReference type="SUPFAM" id="SSF55347">
    <property type="entry name" value="Glyceraldehyde-3-phosphate dehydrogenase-like, C-terminal domain"/>
    <property type="match status" value="1"/>
</dbReference>
<dbReference type="Gene3D" id="3.30.360.10">
    <property type="entry name" value="Dihydrodipicolinate Reductase, domain 2"/>
    <property type="match status" value="1"/>
</dbReference>
<dbReference type="PANTHER" id="PTHR22604:SF105">
    <property type="entry name" value="TRANS-1,2-DIHYDROBENZENE-1,2-DIOL DEHYDROGENASE"/>
    <property type="match status" value="1"/>
</dbReference>
<gene>
    <name evidence="5" type="ORF">D5H78_03255</name>
</gene>
<dbReference type="InterPro" id="IPR050984">
    <property type="entry name" value="Gfo/Idh/MocA_domain"/>
</dbReference>
<reference evidence="5 6" key="1">
    <citation type="submission" date="2018-09" db="EMBL/GenBank/DDBJ databases">
        <title>YIM 75000 draft genome.</title>
        <authorList>
            <person name="Tang S."/>
            <person name="Feng Y."/>
        </authorList>
    </citation>
    <scope>NUCLEOTIDE SEQUENCE [LARGE SCALE GENOMIC DNA]</scope>
    <source>
        <strain evidence="5 6">YIM 75000</strain>
    </source>
</reference>
<feature type="domain" description="GFO/IDH/MocA-like oxidoreductase" evidence="4">
    <location>
        <begin position="134"/>
        <end position="255"/>
    </location>
</feature>
<evidence type="ECO:0000313" key="5">
    <source>
        <dbReference type="EMBL" id="RJK97989.1"/>
    </source>
</evidence>
<dbReference type="InterPro" id="IPR055170">
    <property type="entry name" value="GFO_IDH_MocA-like_dom"/>
</dbReference>
<dbReference type="Proteomes" id="UP000265614">
    <property type="component" value="Unassembled WGS sequence"/>
</dbReference>
<protein>
    <submittedName>
        <fullName evidence="5">Gfo/Idh/MocA family oxidoreductase</fullName>
    </submittedName>
</protein>
<dbReference type="GO" id="GO:0016491">
    <property type="term" value="F:oxidoreductase activity"/>
    <property type="evidence" value="ECO:0007669"/>
    <property type="project" value="UniProtKB-KW"/>
</dbReference>
<keyword evidence="6" id="KW-1185">Reference proteome</keyword>
<keyword evidence="2" id="KW-0560">Oxidoreductase</keyword>